<evidence type="ECO:0000313" key="1">
    <source>
        <dbReference type="EMBL" id="KAF0821345.1"/>
    </source>
</evidence>
<accession>A0A800N806</accession>
<organism evidence="1 2">
    <name type="scientific">Cytobacillus firmus</name>
    <name type="common">Bacillus firmus</name>
    <dbReference type="NCBI Taxonomy" id="1399"/>
    <lineage>
        <taxon>Bacteria</taxon>
        <taxon>Bacillati</taxon>
        <taxon>Bacillota</taxon>
        <taxon>Bacilli</taxon>
        <taxon>Bacillales</taxon>
        <taxon>Bacillaceae</taxon>
        <taxon>Cytobacillus</taxon>
    </lineage>
</organism>
<gene>
    <name evidence="1" type="ORF">KIS1582_4948</name>
</gene>
<protein>
    <submittedName>
        <fullName evidence="1">Uncharacterized protein</fullName>
    </submittedName>
</protein>
<dbReference type="Proteomes" id="UP000465778">
    <property type="component" value="Unassembled WGS sequence"/>
</dbReference>
<dbReference type="EMBL" id="VDEM01000119">
    <property type="protein sequence ID" value="KAF0821345.1"/>
    <property type="molecule type" value="Genomic_DNA"/>
</dbReference>
<comment type="caution">
    <text evidence="1">The sequence shown here is derived from an EMBL/GenBank/DDBJ whole genome shotgun (WGS) entry which is preliminary data.</text>
</comment>
<proteinExistence type="predicted"/>
<evidence type="ECO:0000313" key="2">
    <source>
        <dbReference type="Proteomes" id="UP000465778"/>
    </source>
</evidence>
<name>A0A800N806_CYTFI</name>
<dbReference type="AlphaFoldDB" id="A0A800N806"/>
<sequence length="40" mass="4574">MYFWKYSAKSKLRPGGIPLTGHNNFDWLPPDGSNYVISIC</sequence>
<reference evidence="1 2" key="1">
    <citation type="journal article" date="2020" name="G3 (Bethesda)">
        <title>Whole Genome Sequencing and Comparative Genomics of Two Nematicidal Bacillus Strains Reveals a Wide Range of Possible Virulence Factors.</title>
        <authorList>
            <person name="Susic N."/>
            <person name="Janezic S."/>
            <person name="Rupnik M."/>
            <person name="Geric Stare B."/>
        </authorList>
    </citation>
    <scope>NUCLEOTIDE SEQUENCE [LARGE SCALE GENOMIC DNA]</scope>
    <source>
        <strain evidence="1 2">I-1582</strain>
    </source>
</reference>